<gene>
    <name evidence="2" type="ORF">MNBD_GAMMA26-749</name>
</gene>
<dbReference type="InterPro" id="IPR036527">
    <property type="entry name" value="SCP2_sterol-bd_dom_sf"/>
</dbReference>
<proteinExistence type="inferred from homology"/>
<dbReference type="GO" id="GO:0006744">
    <property type="term" value="P:ubiquinone biosynthetic process"/>
    <property type="evidence" value="ECO:0007669"/>
    <property type="project" value="InterPro"/>
</dbReference>
<feature type="domain" description="SCP2" evidence="1">
    <location>
        <begin position="16"/>
        <end position="107"/>
    </location>
</feature>
<evidence type="ECO:0000313" key="2">
    <source>
        <dbReference type="EMBL" id="VAX07475.1"/>
    </source>
</evidence>
<accession>A0A3B1BMH3</accession>
<dbReference type="PANTHER" id="PTHR38693:SF1">
    <property type="entry name" value="UBIQUINONE BIOSYNTHESIS ACCESSORY FACTOR UBIJ"/>
    <property type="match status" value="1"/>
</dbReference>
<dbReference type="Pfam" id="PF02036">
    <property type="entry name" value="SCP2"/>
    <property type="match status" value="1"/>
</dbReference>
<dbReference type="AlphaFoldDB" id="A0A3B1BMH3"/>
<organism evidence="2">
    <name type="scientific">hydrothermal vent metagenome</name>
    <dbReference type="NCBI Taxonomy" id="652676"/>
    <lineage>
        <taxon>unclassified sequences</taxon>
        <taxon>metagenomes</taxon>
        <taxon>ecological metagenomes</taxon>
    </lineage>
</organism>
<dbReference type="HAMAP" id="MF_02215">
    <property type="entry name" value="UbiJ"/>
    <property type="match status" value="1"/>
</dbReference>
<protein>
    <recommendedName>
        <fullName evidence="1">SCP2 domain-containing protein</fullName>
    </recommendedName>
</protein>
<reference evidence="2" key="1">
    <citation type="submission" date="2018-06" db="EMBL/GenBank/DDBJ databases">
        <authorList>
            <person name="Zhirakovskaya E."/>
        </authorList>
    </citation>
    <scope>NUCLEOTIDE SEQUENCE</scope>
</reference>
<evidence type="ECO:0000259" key="1">
    <source>
        <dbReference type="Pfam" id="PF02036"/>
    </source>
</evidence>
<dbReference type="InterPro" id="IPR003033">
    <property type="entry name" value="SCP2_sterol-bd_dom"/>
</dbReference>
<dbReference type="EMBL" id="UOFX01000024">
    <property type="protein sequence ID" value="VAX07475.1"/>
    <property type="molecule type" value="Genomic_DNA"/>
</dbReference>
<dbReference type="PANTHER" id="PTHR38693">
    <property type="entry name" value="UBIQUINONE BIOSYNTHESIS PROTEIN UBIJ"/>
    <property type="match status" value="1"/>
</dbReference>
<name>A0A3B1BMH3_9ZZZZ</name>
<dbReference type="SUPFAM" id="SSF55718">
    <property type="entry name" value="SCP-like"/>
    <property type="match status" value="1"/>
</dbReference>
<dbReference type="InterPro" id="IPR038989">
    <property type="entry name" value="UbiJ"/>
</dbReference>
<sequence>MISIYELAFATLEETLNQYISMDPAATRQLAKLHGRVIALEIAGPEIQLFLIPGPARLQILRLHEGEPDCVLRGSPIALTRLGSSGEKDEIQITGDLELGQHFGNILGTLNIDWEEQLAAHMGDFVAHDIMQGIRFVTRHGKQALNGLGAPLKECIQTHAQLLPERQEVEGFLSKVDTLQDDVERLLARFGQLKARQ</sequence>